<protein>
    <submittedName>
        <fullName evidence="1">Uncharacterized protein</fullName>
    </submittedName>
</protein>
<dbReference type="EMBL" id="FRBT01000008">
    <property type="protein sequence ID" value="SHM67064.1"/>
    <property type="molecule type" value="Genomic_DNA"/>
</dbReference>
<evidence type="ECO:0000313" key="2">
    <source>
        <dbReference type="Proteomes" id="UP000184028"/>
    </source>
</evidence>
<dbReference type="AlphaFoldDB" id="A0A1M7KNR4"/>
<sequence>MPQAKMAFINLIKTNSRITKKPFHFDNEKVFYTVNLEAYLKGLKAN</sequence>
<accession>A0A1M7KNR4</accession>
<dbReference type="Proteomes" id="UP000184028">
    <property type="component" value="Unassembled WGS sequence"/>
</dbReference>
<evidence type="ECO:0000313" key="1">
    <source>
        <dbReference type="EMBL" id="SHM67064.1"/>
    </source>
</evidence>
<organism evidence="1 2">
    <name type="scientific">Flavobacterium chilense</name>
    <dbReference type="NCBI Taxonomy" id="946677"/>
    <lineage>
        <taxon>Bacteria</taxon>
        <taxon>Pseudomonadati</taxon>
        <taxon>Bacteroidota</taxon>
        <taxon>Flavobacteriia</taxon>
        <taxon>Flavobacteriales</taxon>
        <taxon>Flavobacteriaceae</taxon>
        <taxon>Flavobacterium</taxon>
    </lineage>
</organism>
<gene>
    <name evidence="1" type="ORF">SAMN05444484_10860</name>
</gene>
<reference evidence="2" key="1">
    <citation type="submission" date="2016-11" db="EMBL/GenBank/DDBJ databases">
        <authorList>
            <person name="Varghese N."/>
            <person name="Submissions S."/>
        </authorList>
    </citation>
    <scope>NUCLEOTIDE SEQUENCE [LARGE SCALE GENOMIC DNA]</scope>
    <source>
        <strain evidence="2">DSM 24724</strain>
    </source>
</reference>
<keyword evidence="2" id="KW-1185">Reference proteome</keyword>
<proteinExistence type="predicted"/>
<name>A0A1M7KNR4_9FLAO</name>